<keyword evidence="6" id="KW-1185">Reference proteome</keyword>
<name>A0ABW3VSN4_9PSEU</name>
<evidence type="ECO:0000256" key="2">
    <source>
        <dbReference type="ARBA" id="ARBA00022803"/>
    </source>
</evidence>
<dbReference type="Gene3D" id="1.25.40.10">
    <property type="entry name" value="Tetratricopeptide repeat domain"/>
    <property type="match status" value="1"/>
</dbReference>
<keyword evidence="4" id="KW-0812">Transmembrane</keyword>
<dbReference type="EMBL" id="JBHTMB010000338">
    <property type="protein sequence ID" value="MFD1238194.1"/>
    <property type="molecule type" value="Genomic_DNA"/>
</dbReference>
<reference evidence="6" key="1">
    <citation type="journal article" date="2019" name="Int. J. Syst. Evol. Microbiol.">
        <title>The Global Catalogue of Microorganisms (GCM) 10K type strain sequencing project: providing services to taxonomists for standard genome sequencing and annotation.</title>
        <authorList>
            <consortium name="The Broad Institute Genomics Platform"/>
            <consortium name="The Broad Institute Genome Sequencing Center for Infectious Disease"/>
            <person name="Wu L."/>
            <person name="Ma J."/>
        </authorList>
    </citation>
    <scope>NUCLEOTIDE SEQUENCE [LARGE SCALE GENOMIC DNA]</scope>
    <source>
        <strain evidence="6">CCUG 49018</strain>
    </source>
</reference>
<evidence type="ECO:0000256" key="3">
    <source>
        <dbReference type="PROSITE-ProRule" id="PRU00339"/>
    </source>
</evidence>
<keyword evidence="4" id="KW-0472">Membrane</keyword>
<feature type="repeat" description="TPR" evidence="3">
    <location>
        <begin position="145"/>
        <end position="178"/>
    </location>
</feature>
<feature type="transmembrane region" description="Helical" evidence="4">
    <location>
        <begin position="249"/>
        <end position="270"/>
    </location>
</feature>
<evidence type="ECO:0000313" key="5">
    <source>
        <dbReference type="EMBL" id="MFD1238194.1"/>
    </source>
</evidence>
<dbReference type="Proteomes" id="UP001597182">
    <property type="component" value="Unassembled WGS sequence"/>
</dbReference>
<accession>A0ABW3VSN4</accession>
<keyword evidence="4" id="KW-1133">Transmembrane helix</keyword>
<evidence type="ECO:0000256" key="4">
    <source>
        <dbReference type="SAM" id="Phobius"/>
    </source>
</evidence>
<protein>
    <submittedName>
        <fullName evidence="5">Tetratricopeptide repeat protein</fullName>
    </submittedName>
</protein>
<dbReference type="InterPro" id="IPR051012">
    <property type="entry name" value="CellSynth/LPSAsmb/PSIAsmb"/>
</dbReference>
<dbReference type="PANTHER" id="PTHR45586:SF1">
    <property type="entry name" value="LIPOPOLYSACCHARIDE ASSEMBLY PROTEIN B"/>
    <property type="match status" value="1"/>
</dbReference>
<dbReference type="PROSITE" id="PS50005">
    <property type="entry name" value="TPR"/>
    <property type="match status" value="1"/>
</dbReference>
<dbReference type="InterPro" id="IPR019734">
    <property type="entry name" value="TPR_rpt"/>
</dbReference>
<organism evidence="5 6">
    <name type="scientific">Pseudonocardia benzenivorans</name>
    <dbReference type="NCBI Taxonomy" id="228005"/>
    <lineage>
        <taxon>Bacteria</taxon>
        <taxon>Bacillati</taxon>
        <taxon>Actinomycetota</taxon>
        <taxon>Actinomycetes</taxon>
        <taxon>Pseudonocardiales</taxon>
        <taxon>Pseudonocardiaceae</taxon>
        <taxon>Pseudonocardia</taxon>
    </lineage>
</organism>
<dbReference type="PANTHER" id="PTHR45586">
    <property type="entry name" value="TPR REPEAT-CONTAINING PROTEIN PA4667"/>
    <property type="match status" value="1"/>
</dbReference>
<keyword evidence="1" id="KW-0677">Repeat</keyword>
<feature type="transmembrane region" description="Helical" evidence="4">
    <location>
        <begin position="291"/>
        <end position="310"/>
    </location>
</feature>
<dbReference type="RefSeq" id="WP_013678519.1">
    <property type="nucleotide sequence ID" value="NZ_BAABKS010000071.1"/>
</dbReference>
<sequence>MTAPDALARRDALSRAAHLRAVRRFDDAERVVRQALSSFPDDPELLCELAAALLAAERHVDGLQAADAAVAAAPDRERGHRLRGLLLSMLDRHPDAVLAAWTAVTLAPDEPYAGIAYSRVLQRAGRPADAAQAARRVVTLAPSSPEAHLLLADVSGDLGDLATARRAYEETLRLDPEHAAARHDLAVLDARTHHPGRALRGLIDAGRLAPAMAHVRTTAVAVLWQLAGRTRLWLVVATIAVLASSVDPLATRVVTGAVLALTVFLGWWTLRELPRGSWPVVVGTVRTDRPLTLVYAVLALCLADLVVVLVTGLGGLAVLVWLALILLGLLTIAVGLARRRRRGTP</sequence>
<dbReference type="InterPro" id="IPR011990">
    <property type="entry name" value="TPR-like_helical_dom_sf"/>
</dbReference>
<dbReference type="SUPFAM" id="SSF48452">
    <property type="entry name" value="TPR-like"/>
    <property type="match status" value="1"/>
</dbReference>
<keyword evidence="2 3" id="KW-0802">TPR repeat</keyword>
<dbReference type="Pfam" id="PF14559">
    <property type="entry name" value="TPR_19"/>
    <property type="match status" value="1"/>
</dbReference>
<dbReference type="Pfam" id="PF13428">
    <property type="entry name" value="TPR_14"/>
    <property type="match status" value="1"/>
</dbReference>
<evidence type="ECO:0000256" key="1">
    <source>
        <dbReference type="ARBA" id="ARBA00022737"/>
    </source>
</evidence>
<feature type="transmembrane region" description="Helical" evidence="4">
    <location>
        <begin position="316"/>
        <end position="337"/>
    </location>
</feature>
<feature type="transmembrane region" description="Helical" evidence="4">
    <location>
        <begin position="222"/>
        <end position="243"/>
    </location>
</feature>
<gene>
    <name evidence="5" type="ORF">ACFQ34_33365</name>
</gene>
<dbReference type="SMART" id="SM00028">
    <property type="entry name" value="TPR"/>
    <property type="match status" value="4"/>
</dbReference>
<evidence type="ECO:0000313" key="6">
    <source>
        <dbReference type="Proteomes" id="UP001597182"/>
    </source>
</evidence>
<comment type="caution">
    <text evidence="5">The sequence shown here is derived from an EMBL/GenBank/DDBJ whole genome shotgun (WGS) entry which is preliminary data.</text>
</comment>
<proteinExistence type="predicted"/>